<dbReference type="Proteomes" id="UP000807716">
    <property type="component" value="Unassembled WGS sequence"/>
</dbReference>
<name>A0A9P6PW61_9FUNG</name>
<protein>
    <recommendedName>
        <fullName evidence="2">Methyltransferase domain-containing protein</fullName>
    </recommendedName>
</protein>
<proteinExistence type="predicted"/>
<dbReference type="AlphaFoldDB" id="A0A9P6PW61"/>
<dbReference type="PANTHER" id="PTHR12496">
    <property type="entry name" value="CGI-41 METHYLTRANSFERASE"/>
    <property type="match status" value="1"/>
</dbReference>
<dbReference type="OrthoDB" id="10258156at2759"/>
<feature type="non-terminal residue" evidence="3">
    <location>
        <position position="1"/>
    </location>
</feature>
<organism evidence="3 4">
    <name type="scientific">Actinomortierella ambigua</name>
    <dbReference type="NCBI Taxonomy" id="1343610"/>
    <lineage>
        <taxon>Eukaryota</taxon>
        <taxon>Fungi</taxon>
        <taxon>Fungi incertae sedis</taxon>
        <taxon>Mucoromycota</taxon>
        <taxon>Mortierellomycotina</taxon>
        <taxon>Mortierellomycetes</taxon>
        <taxon>Mortierellales</taxon>
        <taxon>Mortierellaceae</taxon>
        <taxon>Actinomortierella</taxon>
    </lineage>
</organism>
<dbReference type="EMBL" id="JAAAJB010000544">
    <property type="protein sequence ID" value="KAG0254010.1"/>
    <property type="molecule type" value="Genomic_DNA"/>
</dbReference>
<dbReference type="Pfam" id="PF13679">
    <property type="entry name" value="Methyltransf_32"/>
    <property type="match status" value="1"/>
</dbReference>
<feature type="region of interest" description="Disordered" evidence="1">
    <location>
        <begin position="1"/>
        <end position="23"/>
    </location>
</feature>
<gene>
    <name evidence="3" type="ORF">DFQ27_007087</name>
</gene>
<comment type="caution">
    <text evidence="3">The sequence shown here is derived from an EMBL/GenBank/DDBJ whole genome shotgun (WGS) entry which is preliminary data.</text>
</comment>
<feature type="region of interest" description="Disordered" evidence="1">
    <location>
        <begin position="240"/>
        <end position="349"/>
    </location>
</feature>
<evidence type="ECO:0000313" key="3">
    <source>
        <dbReference type="EMBL" id="KAG0254010.1"/>
    </source>
</evidence>
<evidence type="ECO:0000313" key="4">
    <source>
        <dbReference type="Proteomes" id="UP000807716"/>
    </source>
</evidence>
<feature type="domain" description="Methyltransferase" evidence="2">
    <location>
        <begin position="161"/>
        <end position="466"/>
    </location>
</feature>
<accession>A0A9P6PW61</accession>
<feature type="compositionally biased region" description="Basic and acidic residues" evidence="1">
    <location>
        <begin position="1"/>
        <end position="16"/>
    </location>
</feature>
<dbReference type="InterPro" id="IPR029063">
    <property type="entry name" value="SAM-dependent_MTases_sf"/>
</dbReference>
<feature type="compositionally biased region" description="Basic and acidic residues" evidence="1">
    <location>
        <begin position="240"/>
        <end position="250"/>
    </location>
</feature>
<evidence type="ECO:0000256" key="1">
    <source>
        <dbReference type="SAM" id="MobiDB-lite"/>
    </source>
</evidence>
<dbReference type="InterPro" id="IPR052220">
    <property type="entry name" value="METTL25"/>
</dbReference>
<dbReference type="PANTHER" id="PTHR12496:SF0">
    <property type="entry name" value="METHYLTRANSFERASE DOMAIN-CONTAINING PROTEIN"/>
    <property type="match status" value="1"/>
</dbReference>
<reference evidence="3" key="1">
    <citation type="journal article" date="2020" name="Fungal Divers.">
        <title>Resolving the Mortierellaceae phylogeny through synthesis of multi-gene phylogenetics and phylogenomics.</title>
        <authorList>
            <person name="Vandepol N."/>
            <person name="Liber J."/>
            <person name="Desiro A."/>
            <person name="Na H."/>
            <person name="Kennedy M."/>
            <person name="Barry K."/>
            <person name="Grigoriev I.V."/>
            <person name="Miller A.N."/>
            <person name="O'Donnell K."/>
            <person name="Stajich J.E."/>
            <person name="Bonito G."/>
        </authorList>
    </citation>
    <scope>NUCLEOTIDE SEQUENCE</scope>
    <source>
        <strain evidence="3">BC1065</strain>
    </source>
</reference>
<dbReference type="SUPFAM" id="SSF53335">
    <property type="entry name" value="S-adenosyl-L-methionine-dependent methyltransferases"/>
    <property type="match status" value="1"/>
</dbReference>
<evidence type="ECO:0000259" key="2">
    <source>
        <dbReference type="Pfam" id="PF13679"/>
    </source>
</evidence>
<feature type="compositionally biased region" description="Low complexity" evidence="1">
    <location>
        <begin position="102"/>
        <end position="114"/>
    </location>
</feature>
<sequence length="533" mass="59169">MTEQRPPTDSKKKQQRPETPCPYLPKGFASLDDYLMALTDFLRTYESISHLMVVDFFTTNVWDTCMPDDWKAALESPQGKLSSLDLMTLVSQGTLRPYRSNPSSPSEPTSQGSSEIKDWPASLKGYVERIRELSLDRTLKPEYTQYKDTIDVYSSLGMSPKKLHEVEILSGLIASYAKDHSIGAVIDLGAGQGYLSRVLAFQHQLRVLGVDSNTIQTCGAQKTQVRTETLYVKRNIRTKKAEKDTGKESGESAETETAPGPAVEGESSSGANQRPKRLRESTPTNGEDVTVTVVQAEGAGSGESIKEEGKGTGRAKKDKTTDRDSKTVTAMPPKKQRSLDDPSLDPLENSNYQLQHITHHITADTLPTLLRAHFPKRRKQTHTISDAPASTQMDLKTTVGEPAVAAAAAVRDEEEGADLYADEEERWTLCGLHACGDLTSTMIKLYLESSATCLFSVGCCYHWITEKYDKQGNVMVQDDNAHGFPLSTVFNEHKIHLGDHAKMIASQSPQRWLKYQKETEDAIHGHYYRALLH</sequence>
<keyword evidence="4" id="KW-1185">Reference proteome</keyword>
<feature type="region of interest" description="Disordered" evidence="1">
    <location>
        <begin position="95"/>
        <end position="117"/>
    </location>
</feature>
<dbReference type="InterPro" id="IPR025714">
    <property type="entry name" value="Methyltranfer_dom"/>
</dbReference>